<comment type="caution">
    <text evidence="2">The sequence shown here is derived from an EMBL/GenBank/DDBJ whole genome shotgun (WGS) entry which is preliminary data.</text>
</comment>
<evidence type="ECO:0000256" key="1">
    <source>
        <dbReference type="SAM" id="MobiDB-lite"/>
    </source>
</evidence>
<dbReference type="OrthoDB" id="9872213at2"/>
<dbReference type="RefSeq" id="WP_131365127.1">
    <property type="nucleotide sequence ID" value="NZ_SJKB01000019.1"/>
</dbReference>
<accession>A0A4V2M986</accession>
<name>A0A4V2M986_9ACTN</name>
<feature type="region of interest" description="Disordered" evidence="1">
    <location>
        <begin position="35"/>
        <end position="59"/>
    </location>
</feature>
<gene>
    <name evidence="2" type="ORF">E0H73_38805</name>
</gene>
<proteinExistence type="predicted"/>
<protein>
    <submittedName>
        <fullName evidence="2">Uncharacterized protein</fullName>
    </submittedName>
</protein>
<organism evidence="2 3">
    <name type="scientific">Kribbella pittospori</name>
    <dbReference type="NCBI Taxonomy" id="722689"/>
    <lineage>
        <taxon>Bacteria</taxon>
        <taxon>Bacillati</taxon>
        <taxon>Actinomycetota</taxon>
        <taxon>Actinomycetes</taxon>
        <taxon>Propionibacteriales</taxon>
        <taxon>Kribbellaceae</taxon>
        <taxon>Kribbella</taxon>
    </lineage>
</organism>
<evidence type="ECO:0000313" key="2">
    <source>
        <dbReference type="EMBL" id="TCC54402.1"/>
    </source>
</evidence>
<reference evidence="2 3" key="1">
    <citation type="submission" date="2019-02" db="EMBL/GenBank/DDBJ databases">
        <title>Kribbella capetownensis sp. nov. and Kribbella speibonae sp. nov., isolated from soil.</title>
        <authorList>
            <person name="Curtis S.M."/>
            <person name="Norton I."/>
            <person name="Everest G.J."/>
            <person name="Meyers P.R."/>
        </authorList>
    </citation>
    <scope>NUCLEOTIDE SEQUENCE [LARGE SCALE GENOMIC DNA]</scope>
    <source>
        <strain evidence="2 3">NRRL B-24813</strain>
    </source>
</reference>
<dbReference type="EMBL" id="SJKB01000019">
    <property type="protein sequence ID" value="TCC54402.1"/>
    <property type="molecule type" value="Genomic_DNA"/>
</dbReference>
<dbReference type="AlphaFoldDB" id="A0A4V2M986"/>
<sequence>MNRKNRDGRTGHAQWLVAEDTVTYVDLRPRTDQLTMAANRDPAPARQKPANATITWPAV</sequence>
<dbReference type="Proteomes" id="UP000291144">
    <property type="component" value="Unassembled WGS sequence"/>
</dbReference>
<feature type="compositionally biased region" description="Polar residues" evidence="1">
    <location>
        <begin position="50"/>
        <end position="59"/>
    </location>
</feature>
<keyword evidence="3" id="KW-1185">Reference proteome</keyword>
<evidence type="ECO:0000313" key="3">
    <source>
        <dbReference type="Proteomes" id="UP000291144"/>
    </source>
</evidence>